<dbReference type="GO" id="GO:0071108">
    <property type="term" value="P:protein K48-linked deubiquitination"/>
    <property type="evidence" value="ECO:0007669"/>
    <property type="project" value="TreeGrafter"/>
</dbReference>
<name>A0A1X7R7T6_9SACH</name>
<accession>A0A1X7R7T6</accession>
<dbReference type="EMBL" id="FXLY01000008">
    <property type="protein sequence ID" value="SMN21510.1"/>
    <property type="molecule type" value="Genomic_DNA"/>
</dbReference>
<dbReference type="InterPro" id="IPR033979">
    <property type="entry name" value="MINDY_domain"/>
</dbReference>
<dbReference type="Proteomes" id="UP000196158">
    <property type="component" value="Unassembled WGS sequence"/>
</dbReference>
<dbReference type="PANTHER" id="PTHR18063:SF6">
    <property type="entry name" value="UBIQUITIN CARBOXYL-TERMINAL HYDROLASE"/>
    <property type="match status" value="1"/>
</dbReference>
<evidence type="ECO:0000313" key="3">
    <source>
        <dbReference type="EMBL" id="SMN21510.1"/>
    </source>
</evidence>
<dbReference type="Pfam" id="PF04424">
    <property type="entry name" value="MINDY_DUB"/>
    <property type="match status" value="1"/>
</dbReference>
<feature type="compositionally biased region" description="Polar residues" evidence="1">
    <location>
        <begin position="368"/>
        <end position="386"/>
    </location>
</feature>
<feature type="region of interest" description="Disordered" evidence="1">
    <location>
        <begin position="329"/>
        <end position="386"/>
    </location>
</feature>
<proteinExistence type="predicted"/>
<feature type="domain" description="MINDY deubiquitinase" evidence="2">
    <location>
        <begin position="5"/>
        <end position="277"/>
    </location>
</feature>
<dbReference type="GO" id="GO:1990380">
    <property type="term" value="F:K48-linked deubiquitinase activity"/>
    <property type="evidence" value="ECO:0007669"/>
    <property type="project" value="InterPro"/>
</dbReference>
<protein>
    <recommendedName>
        <fullName evidence="2">MINDY deubiquitinase domain-containing protein</fullName>
    </recommendedName>
</protein>
<keyword evidence="4" id="KW-1185">Reference proteome</keyword>
<dbReference type="STRING" id="1789683.A0A1X7R7T6"/>
<dbReference type="GO" id="GO:0071944">
    <property type="term" value="C:cell periphery"/>
    <property type="evidence" value="ECO:0007669"/>
    <property type="project" value="TreeGrafter"/>
</dbReference>
<gene>
    <name evidence="3" type="ORF">KASA_0K01738G</name>
</gene>
<dbReference type="GO" id="GO:0016807">
    <property type="term" value="F:cysteine-type carboxypeptidase activity"/>
    <property type="evidence" value="ECO:0007669"/>
    <property type="project" value="TreeGrafter"/>
</dbReference>
<dbReference type="GO" id="GO:0005829">
    <property type="term" value="C:cytosol"/>
    <property type="evidence" value="ECO:0007669"/>
    <property type="project" value="TreeGrafter"/>
</dbReference>
<evidence type="ECO:0000259" key="2">
    <source>
        <dbReference type="Pfam" id="PF04424"/>
    </source>
</evidence>
<dbReference type="AlphaFoldDB" id="A0A1X7R7T6"/>
<evidence type="ECO:0000313" key="4">
    <source>
        <dbReference type="Proteomes" id="UP000196158"/>
    </source>
</evidence>
<reference evidence="3 4" key="1">
    <citation type="submission" date="2017-04" db="EMBL/GenBank/DDBJ databases">
        <authorList>
            <person name="Afonso C.L."/>
            <person name="Miller P.J."/>
            <person name="Scott M.A."/>
            <person name="Spackman E."/>
            <person name="Goraichik I."/>
            <person name="Dimitrov K.M."/>
            <person name="Suarez D.L."/>
            <person name="Swayne D.E."/>
        </authorList>
    </citation>
    <scope>NUCLEOTIDE SEQUENCE [LARGE SCALE GENOMIC DNA]</scope>
</reference>
<dbReference type="PANTHER" id="PTHR18063">
    <property type="entry name" value="NF-E2 INDUCIBLE PROTEIN"/>
    <property type="match status" value="1"/>
</dbReference>
<evidence type="ECO:0000256" key="1">
    <source>
        <dbReference type="SAM" id="MobiDB-lite"/>
    </source>
</evidence>
<dbReference type="InterPro" id="IPR007518">
    <property type="entry name" value="MINDY"/>
</dbReference>
<dbReference type="OrthoDB" id="10261212at2759"/>
<feature type="compositionally biased region" description="Basic residues" evidence="1">
    <location>
        <begin position="337"/>
        <end position="353"/>
    </location>
</feature>
<organism evidence="3 4">
    <name type="scientific">Maudiozyma saulgeensis</name>
    <dbReference type="NCBI Taxonomy" id="1789683"/>
    <lineage>
        <taxon>Eukaryota</taxon>
        <taxon>Fungi</taxon>
        <taxon>Dikarya</taxon>
        <taxon>Ascomycota</taxon>
        <taxon>Saccharomycotina</taxon>
        <taxon>Saccharomycetes</taxon>
        <taxon>Saccharomycetales</taxon>
        <taxon>Saccharomycetaceae</taxon>
        <taxon>Maudiozyma</taxon>
    </lineage>
</organism>
<dbReference type="GO" id="GO:0004843">
    <property type="term" value="F:cysteine-type deubiquitinase activity"/>
    <property type="evidence" value="ECO:0007669"/>
    <property type="project" value="InterPro"/>
</dbReference>
<sequence>MCVRFVTKAIEYENRKCCIILQNENGPCALIALVNVLLLDPKFENITGDLKTLVNDSNNVELEDILQAVASIALYITDNNLNTTQTIHGSLDVEYLKDESDMSKLFAILPSLNAGLNVNPNFDGTFENSAELALFRLFGVPLVHGWIMENDHNELSKLSYDEALNVVAHAEELCDDTEQHDTTNDTCVFEKATILKAFLNNSSTQLTSNGIQYLIKTLSNNSLSVLFRNDHFATILKRDDILYTLITDLGYSRQPSIIWESLMSIDSFLNDFCDSHFRKSEAIQEDISADKEMNDKADEVNSIDRKIALQLQEEEDRIIAESMNKSLNKRVDERKLKPPQKSHKKKIKHRKDTTKHAQQLRTPKVSRPQHNSTASNLKSSGSCIIT</sequence>